<sequence length="356" mass="40399">MKKLLYTIGIICLSMTSCIDEVNLRTETQDTKLVIDAWISNDPEMSYVKVYESTPFVSGDFHLPLEDVPISGAWVENRNGFVTSFRPPSYPSHGLTVYSPFEEYDFEPGDQFKLIVILSNGDRVESDWQEVHNPAGRIAFDYELSFQTVFIDRWNGEPFPQRREYWDFNARIEKANAQENHNYYVKASGIEQLYTAGLVENCTCTCYLSYPNLNYSLTAVNSSSPASTYTVPMGRMEAGRNTRFYLKADVYSVSEQAAAYLSSIGVQQTNTGSIFDPMPFKISGNLRNTDNPEQEILGQFSTAYHTSFDEMINRATLFSENRDKNIKLIYPASVTGSCLEEYPEADTSPPAPFRMQ</sequence>
<keyword evidence="2" id="KW-1185">Reference proteome</keyword>
<name>A0AAP2CGG5_9BACT</name>
<proteinExistence type="predicted"/>
<dbReference type="PROSITE" id="PS51257">
    <property type="entry name" value="PROKAR_LIPOPROTEIN"/>
    <property type="match status" value="1"/>
</dbReference>
<protein>
    <submittedName>
        <fullName evidence="1">DUF4249 family protein</fullName>
    </submittedName>
</protein>
<evidence type="ECO:0000313" key="2">
    <source>
        <dbReference type="Proteomes" id="UP001319104"/>
    </source>
</evidence>
<reference evidence="1 2" key="1">
    <citation type="submission" date="2021-05" db="EMBL/GenBank/DDBJ databases">
        <authorList>
            <person name="Zhang Z.D."/>
            <person name="Osman G."/>
        </authorList>
    </citation>
    <scope>NUCLEOTIDE SEQUENCE [LARGE SCALE GENOMIC DNA]</scope>
    <source>
        <strain evidence="1 2">KCTC 32217</strain>
    </source>
</reference>
<comment type="caution">
    <text evidence="1">The sequence shown here is derived from an EMBL/GenBank/DDBJ whole genome shotgun (WGS) entry which is preliminary data.</text>
</comment>
<dbReference type="AlphaFoldDB" id="A0AAP2CGG5"/>
<dbReference type="RefSeq" id="WP_213944523.1">
    <property type="nucleotide sequence ID" value="NZ_JAHBGI010000009.1"/>
</dbReference>
<evidence type="ECO:0000313" key="1">
    <source>
        <dbReference type="EMBL" id="MBS9523637.1"/>
    </source>
</evidence>
<organism evidence="1 2">
    <name type="scientific">Litoribacter ruber</name>
    <dbReference type="NCBI Taxonomy" id="702568"/>
    <lineage>
        <taxon>Bacteria</taxon>
        <taxon>Pseudomonadati</taxon>
        <taxon>Bacteroidota</taxon>
        <taxon>Cytophagia</taxon>
        <taxon>Cytophagales</taxon>
        <taxon>Cyclobacteriaceae</taxon>
        <taxon>Litoribacter</taxon>
    </lineage>
</organism>
<dbReference type="InterPro" id="IPR025345">
    <property type="entry name" value="DUF4249"/>
</dbReference>
<dbReference type="Pfam" id="PF14054">
    <property type="entry name" value="DUF4249"/>
    <property type="match status" value="1"/>
</dbReference>
<gene>
    <name evidence="1" type="ORF">KI659_06355</name>
</gene>
<accession>A0AAP2CGG5</accession>
<dbReference type="Proteomes" id="UP001319104">
    <property type="component" value="Unassembled WGS sequence"/>
</dbReference>
<dbReference type="EMBL" id="JAHCMY010000002">
    <property type="protein sequence ID" value="MBS9523637.1"/>
    <property type="molecule type" value="Genomic_DNA"/>
</dbReference>